<keyword evidence="2" id="KW-0812">Transmembrane</keyword>
<feature type="compositionally biased region" description="Basic residues" evidence="1">
    <location>
        <begin position="8"/>
        <end position="18"/>
    </location>
</feature>
<gene>
    <name evidence="3" type="ORF">PCOR1329_LOCUS12924</name>
</gene>
<keyword evidence="2" id="KW-1133">Transmembrane helix</keyword>
<feature type="transmembrane region" description="Helical" evidence="2">
    <location>
        <begin position="108"/>
        <end position="128"/>
    </location>
</feature>
<evidence type="ECO:0000256" key="1">
    <source>
        <dbReference type="SAM" id="MobiDB-lite"/>
    </source>
</evidence>
<sequence length="182" mass="19966">MREGSGRAVRRRLARRSFRPAPPVRVEAQFAARAQVAVRRGGGGGESEEDGTRGKSELPYDEEVPPASAHANAPGPRLLGASCGDSGKDARRRSVEALIRPRGRRRCLLLLALLLAGLQLHLLLRLLLLDEQQLHGLQLRHGRLHQLAVDLVLVRRLDHALVGQVEVLELSRLLRPGGQVLL</sequence>
<evidence type="ECO:0000256" key="2">
    <source>
        <dbReference type="SAM" id="Phobius"/>
    </source>
</evidence>
<dbReference type="Proteomes" id="UP001189429">
    <property type="component" value="Unassembled WGS sequence"/>
</dbReference>
<accession>A0ABN9QNB9</accession>
<protein>
    <submittedName>
        <fullName evidence="3">Uncharacterized protein</fullName>
    </submittedName>
</protein>
<reference evidence="3" key="1">
    <citation type="submission" date="2023-10" db="EMBL/GenBank/DDBJ databases">
        <authorList>
            <person name="Chen Y."/>
            <person name="Shah S."/>
            <person name="Dougan E. K."/>
            <person name="Thang M."/>
            <person name="Chan C."/>
        </authorList>
    </citation>
    <scope>NUCLEOTIDE SEQUENCE [LARGE SCALE GENOMIC DNA]</scope>
</reference>
<evidence type="ECO:0000313" key="4">
    <source>
        <dbReference type="Proteomes" id="UP001189429"/>
    </source>
</evidence>
<dbReference type="EMBL" id="CAUYUJ010003791">
    <property type="protein sequence ID" value="CAK0806833.1"/>
    <property type="molecule type" value="Genomic_DNA"/>
</dbReference>
<name>A0ABN9QNB9_9DINO</name>
<feature type="region of interest" description="Disordered" evidence="1">
    <location>
        <begin position="37"/>
        <end position="88"/>
    </location>
</feature>
<feature type="region of interest" description="Disordered" evidence="1">
    <location>
        <begin position="1"/>
        <end position="20"/>
    </location>
</feature>
<comment type="caution">
    <text evidence="3">The sequence shown here is derived from an EMBL/GenBank/DDBJ whole genome shotgun (WGS) entry which is preliminary data.</text>
</comment>
<keyword evidence="2" id="KW-0472">Membrane</keyword>
<proteinExistence type="predicted"/>
<feature type="non-terminal residue" evidence="3">
    <location>
        <position position="182"/>
    </location>
</feature>
<evidence type="ECO:0000313" key="3">
    <source>
        <dbReference type="EMBL" id="CAK0806833.1"/>
    </source>
</evidence>
<keyword evidence="4" id="KW-1185">Reference proteome</keyword>
<organism evidence="3 4">
    <name type="scientific">Prorocentrum cordatum</name>
    <dbReference type="NCBI Taxonomy" id="2364126"/>
    <lineage>
        <taxon>Eukaryota</taxon>
        <taxon>Sar</taxon>
        <taxon>Alveolata</taxon>
        <taxon>Dinophyceae</taxon>
        <taxon>Prorocentrales</taxon>
        <taxon>Prorocentraceae</taxon>
        <taxon>Prorocentrum</taxon>
    </lineage>
</organism>